<dbReference type="PANTHER" id="PTHR35043">
    <property type="entry name" value="TRANSCRIPTION FACTOR DOMAIN-CONTAINING PROTEIN"/>
    <property type="match status" value="1"/>
</dbReference>
<accession>A0A6A5XJL2</accession>
<dbReference type="OrthoDB" id="9451547at2759"/>
<evidence type="ECO:0000313" key="3">
    <source>
        <dbReference type="Proteomes" id="UP000799778"/>
    </source>
</evidence>
<organism evidence="2 3">
    <name type="scientific">Aaosphaeria arxii CBS 175.79</name>
    <dbReference type="NCBI Taxonomy" id="1450172"/>
    <lineage>
        <taxon>Eukaryota</taxon>
        <taxon>Fungi</taxon>
        <taxon>Dikarya</taxon>
        <taxon>Ascomycota</taxon>
        <taxon>Pezizomycotina</taxon>
        <taxon>Dothideomycetes</taxon>
        <taxon>Pleosporomycetidae</taxon>
        <taxon>Pleosporales</taxon>
        <taxon>Pleosporales incertae sedis</taxon>
        <taxon>Aaosphaeria</taxon>
    </lineage>
</organism>
<proteinExistence type="predicted"/>
<keyword evidence="1" id="KW-0812">Transmembrane</keyword>
<keyword evidence="1" id="KW-0472">Membrane</keyword>
<feature type="transmembrane region" description="Helical" evidence="1">
    <location>
        <begin position="20"/>
        <end position="42"/>
    </location>
</feature>
<dbReference type="EMBL" id="ML978072">
    <property type="protein sequence ID" value="KAF2013069.1"/>
    <property type="molecule type" value="Genomic_DNA"/>
</dbReference>
<keyword evidence="1" id="KW-1133">Transmembrane helix</keyword>
<dbReference type="Proteomes" id="UP000799778">
    <property type="component" value="Unassembled WGS sequence"/>
</dbReference>
<reference evidence="2" key="1">
    <citation type="journal article" date="2020" name="Stud. Mycol.">
        <title>101 Dothideomycetes genomes: a test case for predicting lifestyles and emergence of pathogens.</title>
        <authorList>
            <person name="Haridas S."/>
            <person name="Albert R."/>
            <person name="Binder M."/>
            <person name="Bloem J."/>
            <person name="Labutti K."/>
            <person name="Salamov A."/>
            <person name="Andreopoulos B."/>
            <person name="Baker S."/>
            <person name="Barry K."/>
            <person name="Bills G."/>
            <person name="Bluhm B."/>
            <person name="Cannon C."/>
            <person name="Castanera R."/>
            <person name="Culley D."/>
            <person name="Daum C."/>
            <person name="Ezra D."/>
            <person name="Gonzalez J."/>
            <person name="Henrissat B."/>
            <person name="Kuo A."/>
            <person name="Liang C."/>
            <person name="Lipzen A."/>
            <person name="Lutzoni F."/>
            <person name="Magnuson J."/>
            <person name="Mondo S."/>
            <person name="Nolan M."/>
            <person name="Ohm R."/>
            <person name="Pangilinan J."/>
            <person name="Park H.-J."/>
            <person name="Ramirez L."/>
            <person name="Alfaro M."/>
            <person name="Sun H."/>
            <person name="Tritt A."/>
            <person name="Yoshinaga Y."/>
            <person name="Zwiers L.-H."/>
            <person name="Turgeon B."/>
            <person name="Goodwin S."/>
            <person name="Spatafora J."/>
            <person name="Crous P."/>
            <person name="Grigoriev I."/>
        </authorList>
    </citation>
    <scope>NUCLEOTIDE SEQUENCE</scope>
    <source>
        <strain evidence="2">CBS 175.79</strain>
    </source>
</reference>
<feature type="transmembrane region" description="Helical" evidence="1">
    <location>
        <begin position="336"/>
        <end position="359"/>
    </location>
</feature>
<feature type="transmembrane region" description="Helical" evidence="1">
    <location>
        <begin position="54"/>
        <end position="74"/>
    </location>
</feature>
<feature type="transmembrane region" description="Helical" evidence="1">
    <location>
        <begin position="304"/>
        <end position="324"/>
    </location>
</feature>
<evidence type="ECO:0000256" key="1">
    <source>
        <dbReference type="SAM" id="Phobius"/>
    </source>
</evidence>
<dbReference type="RefSeq" id="XP_033381408.1">
    <property type="nucleotide sequence ID" value="XM_033528784.1"/>
</dbReference>
<dbReference type="GeneID" id="54286181"/>
<evidence type="ECO:0000313" key="2">
    <source>
        <dbReference type="EMBL" id="KAF2013069.1"/>
    </source>
</evidence>
<feature type="transmembrane region" description="Helical" evidence="1">
    <location>
        <begin position="404"/>
        <end position="424"/>
    </location>
</feature>
<name>A0A6A5XJL2_9PLEO</name>
<dbReference type="AlphaFoldDB" id="A0A6A5XJL2"/>
<sequence>MADNAQGWTSSPDGRGSMDIIFSSLATFGLCSWSVICVNIPPPHTSYYMNIFRKVWLTLICLLGPEFTLVAAMGQWHSARRTLRAFNRKGLEPWSLRHAFCAEMGFWWAETRDNVRWPLNGKALVYLMENEHIDPNSRRELHISKEAIDDLNKYDGFARTLAQAQSAWFTINCLARFAQGLPITTLELTVLAFFVPALGIVFFWKDKPSDIHTTRTLRLSSTVEELRQIALAQGHIRTSEPWFETPLDFVARDEWHGSLIYTYWLNTPLFAFGRKMFLGADGSAKPIISMSDMALPPLSLGLEFVEAAFSVPFLGINFVAWFWHFPTPVEQWLWRISSLALCFTFGLGCLAHFLCYLWHPIEKAQAEARQQRAAEKKSWWTKLAVRLRNNSPNDDPDLDVPLRILLPGLPLMLLYVVCRLYIFVEDGLAFRSQPSGVYESIDWMQYLPHIG</sequence>
<dbReference type="PANTHER" id="PTHR35043:SF7">
    <property type="entry name" value="TRANSCRIPTION FACTOR DOMAIN-CONTAINING PROTEIN"/>
    <property type="match status" value="1"/>
</dbReference>
<keyword evidence="3" id="KW-1185">Reference proteome</keyword>
<protein>
    <submittedName>
        <fullName evidence="2">Uncharacterized protein</fullName>
    </submittedName>
</protein>
<gene>
    <name evidence="2" type="ORF">BU24DRAFT_425632</name>
</gene>